<evidence type="ECO:0000313" key="4">
    <source>
        <dbReference type="Proteomes" id="UP000190166"/>
    </source>
</evidence>
<gene>
    <name evidence="3" type="ORF">SAMN05660461_5212</name>
</gene>
<sequence length="1461" mass="149534">MKLILRRTLISLLLLTGIATCAQAQAFGPGDLVFTGVNIFDDDISGSVQNDAFSFVLLRDCPKNTIIYFTDLGWMGSRFQTISADSSTGPKTDGVLQWSPGGNNKMDAGTRVTIFCKYSPTASAGVLTLSTPTANTALQANKEYISLGFAGDQLFAFTGNINNPTIIAGINVNRKTWETSLDAEEFTSSKSLKPATTSILSFPSINAVNARYNCITTIGTSARLRNLVVDTTNWTKDYSLTVPAPTAFSLVSAPPCSFTVVNPDTSGIVYVNKQVSQSGDGSSWATALQELTTALNAAADPLNGITTIWVAQNTYKPDYTRNTSATFNIPSGVAVYGGFAGTETKLADRNIPANPVILSGDVDFNDVLTNTITLKATDIRGSNSTHLVTVAGNSAESILDGIIITGGAGNVSGGGIYAPFSNLTIRNTQFYGNNTTQNGGAIYQVGGNIKLVNCVFFGNKATLDGTAIRTTGNTTLTNVTVGGNSGGGAAISSTGGIFTSYNSIVAKNTPGSGSDYSGPLANIRYSILGNLYYSDAATVQPVPDVVFNDLTNGNLRLTAANFGINKGDPQTNNAGYAAQADTLDLDRKTRISNSLIDLGAYEIQAIPQTITFPAFPSTPVITYGDTDIDPNATTSGDGTITYTSGNTAVADVVNGKIKTTGAGTAVITAHAGATNTYLPASPVSQTITVAKKALTIKAADVSRPYKTANPAATFTYTGFVYADDASVITGMVNTTFAANLNSPVGAYAITTDVSAASAANYSLSAANGTLTITQQPQTITFPAITGIVYGTAPITLPLNTDAGNAIVYTVVSGPATVSGNTLTITGAGDVTINADQPGNTNYAAAAQVTQTFNVAKAILTVTANDKNRAYKQANPTLEYTVTGLVNGDNGSVVNGNADISTTADIDSHTGNYPITVSAGALTAVNYQFSFAPGTLTVTKAPQVITLTALTDKTYGDAPFALNATSTSGLTVDFTVAGPATLSGNTVTITGTGNVTVTATQSGDTDYDAATIVSGGFTVLKKSLFVTADNKQRLYGGNNPALTYTYSGLVNGEDNSVVTGTPLLSTTADASSVPGGYPIQVTNAASLSAVNYNIIPASGILTVTIAPQTITFPAITGKTYGSAPVTLNTNSDAGLPITYNVVSGPATVNGNILTFTGAGDVTVSADQGGNGNYSPAPQSTQTFNVAKAILTVTANDKNRAYKQANPTPDYTITGFVNGENNSAVNGDATITHTADINSVPGVYPITVTAGALAAANYDFSFVNGSLTITQASQTITFPAITGKTYGDPAFTLSASSDAGLTVAYAVTSGPATVNGNTVTITGVGNVTISATQAGDANYTAAAAVSQSFQVTPAILTATADDKQKVYGANNPALTYTISGFVNGENSSVISGTPALSTSADNSSVPATYPITVDVTPLTAANYTFAAVNGNLTVGLASQTITFPAITGKTYGDAAFALNAGSS</sequence>
<protein>
    <recommendedName>
        <fullName evidence="2">MBG domain-containing protein</fullName>
    </recommendedName>
</protein>
<dbReference type="EMBL" id="FUZZ01000004">
    <property type="protein sequence ID" value="SKD09328.1"/>
    <property type="molecule type" value="Genomic_DNA"/>
</dbReference>
<feature type="domain" description="MBG" evidence="2">
    <location>
        <begin position="859"/>
        <end position="936"/>
    </location>
</feature>
<evidence type="ECO:0000256" key="1">
    <source>
        <dbReference type="SAM" id="SignalP"/>
    </source>
</evidence>
<dbReference type="InterPro" id="IPR011050">
    <property type="entry name" value="Pectin_lyase_fold/virulence"/>
</dbReference>
<keyword evidence="4" id="KW-1185">Reference proteome</keyword>
<feature type="domain" description="MBG" evidence="2">
    <location>
        <begin position="1354"/>
        <end position="1431"/>
    </location>
</feature>
<feature type="domain" description="MBG" evidence="2">
    <location>
        <begin position="694"/>
        <end position="771"/>
    </location>
</feature>
<dbReference type="Pfam" id="PF18676">
    <property type="entry name" value="MBG_2"/>
    <property type="match status" value="5"/>
</dbReference>
<dbReference type="Gene3D" id="3.30.160.710">
    <property type="match status" value="5"/>
</dbReference>
<feature type="domain" description="MBG" evidence="2">
    <location>
        <begin position="1189"/>
        <end position="1266"/>
    </location>
</feature>
<dbReference type="STRING" id="393003.SAMN05660461_5212"/>
<reference evidence="3 4" key="1">
    <citation type="submission" date="2017-02" db="EMBL/GenBank/DDBJ databases">
        <authorList>
            <person name="Peterson S.W."/>
        </authorList>
    </citation>
    <scope>NUCLEOTIDE SEQUENCE [LARGE SCALE GENOMIC DNA]</scope>
    <source>
        <strain evidence="3 4">DSM 18108</strain>
    </source>
</reference>
<accession>A0A1T5PAB5</accession>
<evidence type="ECO:0000313" key="3">
    <source>
        <dbReference type="EMBL" id="SKD09328.1"/>
    </source>
</evidence>
<organism evidence="3 4">
    <name type="scientific">Chitinophaga ginsengisegetis</name>
    <dbReference type="NCBI Taxonomy" id="393003"/>
    <lineage>
        <taxon>Bacteria</taxon>
        <taxon>Pseudomonadati</taxon>
        <taxon>Bacteroidota</taxon>
        <taxon>Chitinophagia</taxon>
        <taxon>Chitinophagales</taxon>
        <taxon>Chitinophagaceae</taxon>
        <taxon>Chitinophaga</taxon>
    </lineage>
</organism>
<keyword evidence="1" id="KW-0732">Signal</keyword>
<feature type="signal peptide" evidence="1">
    <location>
        <begin position="1"/>
        <end position="26"/>
    </location>
</feature>
<dbReference type="InterPro" id="IPR041286">
    <property type="entry name" value="MBG_2"/>
</dbReference>
<dbReference type="InterPro" id="IPR008964">
    <property type="entry name" value="Invasin/intimin_cell_adhesion"/>
</dbReference>
<dbReference type="Proteomes" id="UP000190166">
    <property type="component" value="Unassembled WGS sequence"/>
</dbReference>
<evidence type="ECO:0000259" key="2">
    <source>
        <dbReference type="Pfam" id="PF18676"/>
    </source>
</evidence>
<feature type="chain" id="PRO_5012391624" description="MBG domain-containing protein" evidence="1">
    <location>
        <begin position="27"/>
        <end position="1461"/>
    </location>
</feature>
<feature type="non-terminal residue" evidence="3">
    <location>
        <position position="1461"/>
    </location>
</feature>
<dbReference type="RefSeq" id="WP_143313698.1">
    <property type="nucleotide sequence ID" value="NZ_FUZZ01000004.1"/>
</dbReference>
<dbReference type="SUPFAM" id="SSF49373">
    <property type="entry name" value="Invasin/intimin cell-adhesion fragments"/>
    <property type="match status" value="1"/>
</dbReference>
<proteinExistence type="predicted"/>
<feature type="domain" description="MBG" evidence="2">
    <location>
        <begin position="1023"/>
        <end position="1101"/>
    </location>
</feature>
<name>A0A1T5PAB5_9BACT</name>
<dbReference type="SUPFAM" id="SSF51126">
    <property type="entry name" value="Pectin lyase-like"/>
    <property type="match status" value="1"/>
</dbReference>